<dbReference type="Proteomes" id="UP000824469">
    <property type="component" value="Unassembled WGS sequence"/>
</dbReference>
<keyword evidence="2" id="KW-1185">Reference proteome</keyword>
<sequence length="71" mass="8292">TCRLVLNTKKVDHDYCTLRKKYVYPGRSAYIERIISEVLNIKQISLAVVDVGEALVYLQLKLKMEDNKYVE</sequence>
<accession>A0AA38FLC2</accession>
<feature type="non-terminal residue" evidence="1">
    <location>
        <position position="71"/>
    </location>
</feature>
<proteinExistence type="predicted"/>
<evidence type="ECO:0000313" key="2">
    <source>
        <dbReference type="Proteomes" id="UP000824469"/>
    </source>
</evidence>
<dbReference type="EMBL" id="JAHRHJ020000008">
    <property type="protein sequence ID" value="KAH9306175.1"/>
    <property type="molecule type" value="Genomic_DNA"/>
</dbReference>
<evidence type="ECO:0000313" key="1">
    <source>
        <dbReference type="EMBL" id="KAH9306175.1"/>
    </source>
</evidence>
<dbReference type="AlphaFoldDB" id="A0AA38FLC2"/>
<name>A0AA38FLC2_TAXCH</name>
<protein>
    <submittedName>
        <fullName evidence="1">Uncharacterized protein</fullName>
    </submittedName>
</protein>
<feature type="non-terminal residue" evidence="1">
    <location>
        <position position="1"/>
    </location>
</feature>
<reference evidence="1 2" key="1">
    <citation type="journal article" date="2021" name="Nat. Plants">
        <title>The Taxus genome provides insights into paclitaxel biosynthesis.</title>
        <authorList>
            <person name="Xiong X."/>
            <person name="Gou J."/>
            <person name="Liao Q."/>
            <person name="Li Y."/>
            <person name="Zhou Q."/>
            <person name="Bi G."/>
            <person name="Li C."/>
            <person name="Du R."/>
            <person name="Wang X."/>
            <person name="Sun T."/>
            <person name="Guo L."/>
            <person name="Liang H."/>
            <person name="Lu P."/>
            <person name="Wu Y."/>
            <person name="Zhang Z."/>
            <person name="Ro D.K."/>
            <person name="Shang Y."/>
            <person name="Huang S."/>
            <person name="Yan J."/>
        </authorList>
    </citation>
    <scope>NUCLEOTIDE SEQUENCE [LARGE SCALE GENOMIC DNA]</scope>
    <source>
        <strain evidence="1">Ta-2019</strain>
    </source>
</reference>
<gene>
    <name evidence="1" type="ORF">KI387_010579</name>
</gene>
<comment type="caution">
    <text evidence="1">The sequence shown here is derived from an EMBL/GenBank/DDBJ whole genome shotgun (WGS) entry which is preliminary data.</text>
</comment>
<organism evidence="1 2">
    <name type="scientific">Taxus chinensis</name>
    <name type="common">Chinese yew</name>
    <name type="synonym">Taxus wallichiana var. chinensis</name>
    <dbReference type="NCBI Taxonomy" id="29808"/>
    <lineage>
        <taxon>Eukaryota</taxon>
        <taxon>Viridiplantae</taxon>
        <taxon>Streptophyta</taxon>
        <taxon>Embryophyta</taxon>
        <taxon>Tracheophyta</taxon>
        <taxon>Spermatophyta</taxon>
        <taxon>Pinopsida</taxon>
        <taxon>Pinidae</taxon>
        <taxon>Conifers II</taxon>
        <taxon>Cupressales</taxon>
        <taxon>Taxaceae</taxon>
        <taxon>Taxus</taxon>
    </lineage>
</organism>